<keyword evidence="3" id="KW-1185">Reference proteome</keyword>
<dbReference type="InterPro" id="IPR036388">
    <property type="entry name" value="WH-like_DNA-bd_sf"/>
</dbReference>
<comment type="caution">
    <text evidence="2">The sequence shown here is derived from an EMBL/GenBank/DDBJ whole genome shotgun (WGS) entry which is preliminary data.</text>
</comment>
<dbReference type="Pfam" id="PF12802">
    <property type="entry name" value="MarR_2"/>
    <property type="match status" value="1"/>
</dbReference>
<gene>
    <name evidence="2" type="ORF">ABT272_22110</name>
</gene>
<dbReference type="InterPro" id="IPR036390">
    <property type="entry name" value="WH_DNA-bd_sf"/>
</dbReference>
<accession>A0ABV1U9M3</accession>
<dbReference type="EMBL" id="JBEPAZ010000019">
    <property type="protein sequence ID" value="MER6430413.1"/>
    <property type="molecule type" value="Genomic_DNA"/>
</dbReference>
<dbReference type="SMART" id="SM00347">
    <property type="entry name" value="HTH_MARR"/>
    <property type="match status" value="1"/>
</dbReference>
<evidence type="ECO:0000259" key="1">
    <source>
        <dbReference type="PROSITE" id="PS50995"/>
    </source>
</evidence>
<dbReference type="PANTHER" id="PTHR33164">
    <property type="entry name" value="TRANSCRIPTIONAL REGULATOR, MARR FAMILY"/>
    <property type="match status" value="1"/>
</dbReference>
<dbReference type="Proteomes" id="UP001470023">
    <property type="component" value="Unassembled WGS sequence"/>
</dbReference>
<reference evidence="2 3" key="1">
    <citation type="submission" date="2024-06" db="EMBL/GenBank/DDBJ databases">
        <title>The Natural Products Discovery Center: Release of the First 8490 Sequenced Strains for Exploring Actinobacteria Biosynthetic Diversity.</title>
        <authorList>
            <person name="Kalkreuter E."/>
            <person name="Kautsar S.A."/>
            <person name="Yang D."/>
            <person name="Bader C.D."/>
            <person name="Teijaro C.N."/>
            <person name="Fluegel L."/>
            <person name="Davis C.M."/>
            <person name="Simpson J.R."/>
            <person name="Lauterbach L."/>
            <person name="Steele A.D."/>
            <person name="Gui C."/>
            <person name="Meng S."/>
            <person name="Li G."/>
            <person name="Viehrig K."/>
            <person name="Ye F."/>
            <person name="Su P."/>
            <person name="Kiefer A.F."/>
            <person name="Nichols A."/>
            <person name="Cepeda A.J."/>
            <person name="Yan W."/>
            <person name="Fan B."/>
            <person name="Jiang Y."/>
            <person name="Adhikari A."/>
            <person name="Zheng C.-J."/>
            <person name="Schuster L."/>
            <person name="Cowan T.M."/>
            <person name="Smanski M.J."/>
            <person name="Chevrette M.G."/>
            <person name="De Carvalho L.P.S."/>
            <person name="Shen B."/>
        </authorList>
    </citation>
    <scope>NUCLEOTIDE SEQUENCE [LARGE SCALE GENOMIC DNA]</scope>
    <source>
        <strain evidence="2 3">NPDC001166</strain>
    </source>
</reference>
<dbReference type="RefSeq" id="WP_352064187.1">
    <property type="nucleotide sequence ID" value="NZ_JBEPAZ010000019.1"/>
</dbReference>
<dbReference type="PANTHER" id="PTHR33164:SF43">
    <property type="entry name" value="HTH-TYPE TRANSCRIPTIONAL REPRESSOR YETL"/>
    <property type="match status" value="1"/>
</dbReference>
<sequence length="123" mass="13296">MDEATGQQRPGIRRTLGLLHGDLRVQHGLSLSGYLVLGALAEAEGGPVPVTRLTALLRESGDRVSYLLKGLQAAGLIERERRARDRRTVEVTLTDAGHARFAEAQTTAQALFHRHLGLCPHAG</sequence>
<protein>
    <submittedName>
        <fullName evidence="2">MarR family winged helix-turn-helix transcriptional regulator</fullName>
    </submittedName>
</protein>
<evidence type="ECO:0000313" key="2">
    <source>
        <dbReference type="EMBL" id="MER6430413.1"/>
    </source>
</evidence>
<dbReference type="SUPFAM" id="SSF46785">
    <property type="entry name" value="Winged helix' DNA-binding domain"/>
    <property type="match status" value="1"/>
</dbReference>
<dbReference type="Gene3D" id="1.10.10.10">
    <property type="entry name" value="Winged helix-like DNA-binding domain superfamily/Winged helix DNA-binding domain"/>
    <property type="match status" value="1"/>
</dbReference>
<dbReference type="InterPro" id="IPR039422">
    <property type="entry name" value="MarR/SlyA-like"/>
</dbReference>
<organism evidence="2 3">
    <name type="scientific">Streptomyces sp. 900105245</name>
    <dbReference type="NCBI Taxonomy" id="3154379"/>
    <lineage>
        <taxon>Bacteria</taxon>
        <taxon>Bacillati</taxon>
        <taxon>Actinomycetota</taxon>
        <taxon>Actinomycetes</taxon>
        <taxon>Kitasatosporales</taxon>
        <taxon>Streptomycetaceae</taxon>
        <taxon>Streptomyces</taxon>
    </lineage>
</organism>
<proteinExistence type="predicted"/>
<evidence type="ECO:0000313" key="3">
    <source>
        <dbReference type="Proteomes" id="UP001470023"/>
    </source>
</evidence>
<feature type="domain" description="HTH marR-type" evidence="1">
    <location>
        <begin position="1"/>
        <end position="123"/>
    </location>
</feature>
<dbReference type="InterPro" id="IPR000835">
    <property type="entry name" value="HTH_MarR-typ"/>
</dbReference>
<dbReference type="PROSITE" id="PS50995">
    <property type="entry name" value="HTH_MARR_2"/>
    <property type="match status" value="1"/>
</dbReference>
<name>A0ABV1U9M3_9ACTN</name>